<feature type="region of interest" description="Disordered" evidence="1">
    <location>
        <begin position="406"/>
        <end position="431"/>
    </location>
</feature>
<dbReference type="Proteomes" id="UP000221165">
    <property type="component" value="Unassembled WGS sequence"/>
</dbReference>
<dbReference type="SUPFAM" id="SSF52540">
    <property type="entry name" value="P-loop containing nucleoside triphosphate hydrolases"/>
    <property type="match status" value="1"/>
</dbReference>
<evidence type="ECO:0000313" key="2">
    <source>
        <dbReference type="EMBL" id="PHJ18570.1"/>
    </source>
</evidence>
<reference evidence="2 3" key="1">
    <citation type="journal article" date="2017" name="Int. J. Parasitol.">
        <title>The genome of the protozoan parasite Cystoisospora suis and a reverse vaccinology approach to identify vaccine candidates.</title>
        <authorList>
            <person name="Palmieri N."/>
            <person name="Shrestha A."/>
            <person name="Ruttkowski B."/>
            <person name="Beck T."/>
            <person name="Vogl C."/>
            <person name="Tomley F."/>
            <person name="Blake D.P."/>
            <person name="Joachim A."/>
        </authorList>
    </citation>
    <scope>NUCLEOTIDE SEQUENCE [LARGE SCALE GENOMIC DNA]</scope>
    <source>
        <strain evidence="2 3">Wien I</strain>
    </source>
</reference>
<evidence type="ECO:0000313" key="3">
    <source>
        <dbReference type="Proteomes" id="UP000221165"/>
    </source>
</evidence>
<feature type="region of interest" description="Disordered" evidence="1">
    <location>
        <begin position="486"/>
        <end position="510"/>
    </location>
</feature>
<feature type="compositionally biased region" description="Low complexity" evidence="1">
    <location>
        <begin position="175"/>
        <end position="203"/>
    </location>
</feature>
<feature type="compositionally biased region" description="Basic and acidic residues" evidence="1">
    <location>
        <begin position="251"/>
        <end position="260"/>
    </location>
</feature>
<organism evidence="2 3">
    <name type="scientific">Cystoisospora suis</name>
    <dbReference type="NCBI Taxonomy" id="483139"/>
    <lineage>
        <taxon>Eukaryota</taxon>
        <taxon>Sar</taxon>
        <taxon>Alveolata</taxon>
        <taxon>Apicomplexa</taxon>
        <taxon>Conoidasida</taxon>
        <taxon>Coccidia</taxon>
        <taxon>Eucoccidiorida</taxon>
        <taxon>Eimeriorina</taxon>
        <taxon>Sarcocystidae</taxon>
        <taxon>Cystoisospora</taxon>
    </lineage>
</organism>
<proteinExistence type="predicted"/>
<feature type="compositionally biased region" description="Gly residues" evidence="1">
    <location>
        <begin position="411"/>
        <end position="429"/>
    </location>
</feature>
<dbReference type="InterPro" id="IPR027417">
    <property type="entry name" value="P-loop_NTPase"/>
</dbReference>
<dbReference type="GeneID" id="94430957"/>
<accession>A0A2C6KDB7</accession>
<comment type="caution">
    <text evidence="2">The sequence shown here is derived from an EMBL/GenBank/DDBJ whole genome shotgun (WGS) entry which is preliminary data.</text>
</comment>
<feature type="region of interest" description="Disordered" evidence="1">
    <location>
        <begin position="173"/>
        <end position="288"/>
    </location>
</feature>
<feature type="compositionally biased region" description="Low complexity" evidence="1">
    <location>
        <begin position="653"/>
        <end position="669"/>
    </location>
</feature>
<feature type="region of interest" description="Disordered" evidence="1">
    <location>
        <begin position="652"/>
        <end position="675"/>
    </location>
</feature>
<protein>
    <submittedName>
        <fullName evidence="2">Myosin f</fullName>
    </submittedName>
</protein>
<feature type="compositionally biased region" description="Low complexity" evidence="1">
    <location>
        <begin position="279"/>
        <end position="288"/>
    </location>
</feature>
<dbReference type="AlphaFoldDB" id="A0A2C6KDB7"/>
<dbReference type="EMBL" id="MIGC01004057">
    <property type="protein sequence ID" value="PHJ18570.1"/>
    <property type="molecule type" value="Genomic_DNA"/>
</dbReference>
<keyword evidence="3" id="KW-1185">Reference proteome</keyword>
<sequence>PVSGIYREECSHDFLFSTFKERNNIFLSSSYLYAASNEEFASQVKQLKDSIVQSASHTPSSSGGSPVPPSSPSDKDQQTHVPQYRRKRSAAIQADGTSTATSPAEKLAVQTEEELRSLRVELEKREKESSSQYQEQQKMIEKLKEALKVAETSLSQEQKQRAEAEARYRLVLEDSSSTSSALRGTSAGTGVVGMSSSSSLVEGDSSRQAAPAGSPAAGSDDTSRFMTPSPIPEEQEERKEETQRLPSSGLDRSKGSREGGGDLSTLVGGDTTGLPLVQPSSSLASGLPPLSSSYLSSADWEVLWHDQRWIDLLLLGPGDVGKTGLVEQLLVKIGDEVHLEQLRVTRKMEDQAPFSKLPQHYDLIYPFSSSSPNENRLTGGDSHLENHLSGFGGALGSVAYHSNPTTTTSIVGGGGSGRDGGSRSSGGEGIGRRLTLIDFPGLSRTKQDPTPRIKQAFIVGLVYDPTRPETCEEALRIAKNLVLPARGGDQEGGAGGAHPHDGDKKEESKQSQFLSAALRGRVYIIENTWRVASKEGTIRVDTAAVRDTAAGLRCHYRELIHLDTLVEEILPLMNEWRKTLQQHRLSLIQQHTRILSQASPTAVPMLASASQQPVDAHHGGYPVHPSMAVGGGGEGKGAGMHAPSTHLGQYPQRGSGTLSSSFSSASVGGAPPGGGSGRYNGLSSNFFDSIRSFLSQSSMRSGSSASLMSGTGVGGFAGISGAGGSSSAAAASILGGGFAGNFLGGKGHHHHRHPSVEIRLLRPSMKAGEAALAAYRKKGGDKAEGVDGHTLVPVQELQAAITCITFVPSTGPGEYPRLLINCCDCSVAIVECIYGPPPGVLTNLVIRYGAEIDRYIDRHSAFL</sequence>
<feature type="compositionally biased region" description="Low complexity" evidence="1">
    <location>
        <begin position="209"/>
        <end position="220"/>
    </location>
</feature>
<dbReference type="OrthoDB" id="6108017at2759"/>
<dbReference type="VEuPathDB" id="ToxoDB:CSUI_007601"/>
<feature type="non-terminal residue" evidence="2">
    <location>
        <position position="1"/>
    </location>
</feature>
<gene>
    <name evidence="2" type="ORF">CSUI_007601</name>
</gene>
<dbReference type="RefSeq" id="XP_067920276.1">
    <property type="nucleotide sequence ID" value="XM_068067746.1"/>
</dbReference>
<name>A0A2C6KDB7_9APIC</name>
<feature type="compositionally biased region" description="Basic and acidic residues" evidence="1">
    <location>
        <begin position="498"/>
        <end position="509"/>
    </location>
</feature>
<feature type="region of interest" description="Disordered" evidence="1">
    <location>
        <begin position="51"/>
        <end position="112"/>
    </location>
</feature>
<evidence type="ECO:0000256" key="1">
    <source>
        <dbReference type="SAM" id="MobiDB-lite"/>
    </source>
</evidence>